<comment type="subcellular location">
    <subcellularLocation>
        <location evidence="6">Cytoplasm</location>
    </subcellularLocation>
    <text evidence="6">Membrane-associated.</text>
</comment>
<accession>A0A1G1Y767</accession>
<comment type="caution">
    <text evidence="6">Lacks conserved residue(s) required for the propagation of feature annotation.</text>
</comment>
<dbReference type="Proteomes" id="UP000178385">
    <property type="component" value="Unassembled WGS sequence"/>
</dbReference>
<dbReference type="InterPro" id="IPR056546">
    <property type="entry name" value="MreB_MamK-like"/>
</dbReference>
<dbReference type="GO" id="GO:0000902">
    <property type="term" value="P:cell morphogenesis"/>
    <property type="evidence" value="ECO:0007669"/>
    <property type="project" value="InterPro"/>
</dbReference>
<protein>
    <recommendedName>
        <fullName evidence="6">Cell shape-determining protein MreB</fullName>
    </recommendedName>
</protein>
<dbReference type="GO" id="GO:0005524">
    <property type="term" value="F:ATP binding"/>
    <property type="evidence" value="ECO:0007669"/>
    <property type="project" value="UniProtKB-KW"/>
</dbReference>
<evidence type="ECO:0000313" key="7">
    <source>
        <dbReference type="EMBL" id="OGY48148.1"/>
    </source>
</evidence>
<dbReference type="CDD" id="cd10225">
    <property type="entry name" value="ASKHA_NBD_MreB-like"/>
    <property type="match status" value="1"/>
</dbReference>
<evidence type="ECO:0000256" key="2">
    <source>
        <dbReference type="ARBA" id="ARBA00022741"/>
    </source>
</evidence>
<dbReference type="PANTHER" id="PTHR42749:SF1">
    <property type="entry name" value="CELL SHAPE-DETERMINING PROTEIN MREB"/>
    <property type="match status" value="1"/>
</dbReference>
<comment type="similarity">
    <text evidence="5 6">Belongs to the FtsA/MreB family.</text>
</comment>
<keyword evidence="2 6" id="KW-0547">Nucleotide-binding</keyword>
<dbReference type="PRINTS" id="PR01652">
    <property type="entry name" value="SHAPEPROTEIN"/>
</dbReference>
<evidence type="ECO:0000256" key="1">
    <source>
        <dbReference type="ARBA" id="ARBA00022490"/>
    </source>
</evidence>
<dbReference type="GO" id="GO:0008360">
    <property type="term" value="P:regulation of cell shape"/>
    <property type="evidence" value="ECO:0007669"/>
    <property type="project" value="UniProtKB-UniRule"/>
</dbReference>
<dbReference type="HAMAP" id="MF_02207">
    <property type="entry name" value="MreB"/>
    <property type="match status" value="1"/>
</dbReference>
<dbReference type="Gene3D" id="3.30.420.40">
    <property type="match status" value="2"/>
</dbReference>
<gene>
    <name evidence="6" type="primary">mreB</name>
    <name evidence="7" type="ORF">A2840_02195</name>
</gene>
<comment type="subunit">
    <text evidence="6">Forms polymers.</text>
</comment>
<dbReference type="NCBIfam" id="NF010539">
    <property type="entry name" value="PRK13927.1"/>
    <property type="match status" value="1"/>
</dbReference>
<dbReference type="AlphaFoldDB" id="A0A1G1Y767"/>
<keyword evidence="1 6" id="KW-0963">Cytoplasm</keyword>
<organism evidence="7 8">
    <name type="scientific">Candidatus Buchananbacteria bacterium RIFCSPHIGHO2_01_FULL_47_11b</name>
    <dbReference type="NCBI Taxonomy" id="1797537"/>
    <lineage>
        <taxon>Bacteria</taxon>
        <taxon>Candidatus Buchananiibacteriota</taxon>
    </lineage>
</organism>
<name>A0A1G1Y767_9BACT</name>
<reference evidence="7 8" key="1">
    <citation type="journal article" date="2016" name="Nat. Commun.">
        <title>Thousands of microbial genomes shed light on interconnected biogeochemical processes in an aquifer system.</title>
        <authorList>
            <person name="Anantharaman K."/>
            <person name="Brown C.T."/>
            <person name="Hug L.A."/>
            <person name="Sharon I."/>
            <person name="Castelle C.J."/>
            <person name="Probst A.J."/>
            <person name="Thomas B.C."/>
            <person name="Singh A."/>
            <person name="Wilkins M.J."/>
            <person name="Karaoz U."/>
            <person name="Brodie E.L."/>
            <person name="Williams K.H."/>
            <person name="Hubbard S.S."/>
            <person name="Banfield J.F."/>
        </authorList>
    </citation>
    <scope>NUCLEOTIDE SEQUENCE [LARGE SCALE GENOMIC DNA]</scope>
</reference>
<comment type="caution">
    <text evidence="7">The sequence shown here is derived from an EMBL/GenBank/DDBJ whole genome shotgun (WGS) entry which is preliminary data.</text>
</comment>
<dbReference type="InterPro" id="IPR004753">
    <property type="entry name" value="MreB"/>
</dbReference>
<evidence type="ECO:0000256" key="5">
    <source>
        <dbReference type="ARBA" id="ARBA00023458"/>
    </source>
</evidence>
<evidence type="ECO:0000256" key="3">
    <source>
        <dbReference type="ARBA" id="ARBA00022840"/>
    </source>
</evidence>
<dbReference type="InterPro" id="IPR043129">
    <property type="entry name" value="ATPase_NBD"/>
</dbReference>
<dbReference type="EMBL" id="MHIG01000003">
    <property type="protein sequence ID" value="OGY48148.1"/>
    <property type="molecule type" value="Genomic_DNA"/>
</dbReference>
<keyword evidence="3 6" id="KW-0067">ATP-binding</keyword>
<dbReference type="Pfam" id="PF06723">
    <property type="entry name" value="MreB_Mbl"/>
    <property type="match status" value="1"/>
</dbReference>
<keyword evidence="4 6" id="KW-0133">Cell shape</keyword>
<sequence>MLNKLFKRFSKELAIDLGSSNTLIYVRDRGIVVHESSIVAINNRTGQILAVGEEAQKMVGKVPPHITISRPLVDGIISDFEVTEKMLKYFIDRLHSESFGITARPRVIVGVPLDVTEVEKKAVEDVVHSAGAREVYLVENIIATAIGARLPIQDPSGSMVVDIGGGVTEIAVISLSGVVAWKSLRTAGSTMDQNIIQAARNEFNLLVGERVAEEIKKQISRVDDGGQEIELKLRGRDLVTGLPKEVTMSSAQVNAALQRSVATIIDGIKSTLEVTPPELVADIYQRGLVLAGGGALLKGLEQAIAQATKIPIKVIEDPITCAVRGMGFILEDETLLKEVAVPPTDEERVRAR</sequence>
<proteinExistence type="inferred from homology"/>
<dbReference type="GO" id="GO:0005737">
    <property type="term" value="C:cytoplasm"/>
    <property type="evidence" value="ECO:0007669"/>
    <property type="project" value="UniProtKB-SubCell"/>
</dbReference>
<evidence type="ECO:0000313" key="8">
    <source>
        <dbReference type="Proteomes" id="UP000178385"/>
    </source>
</evidence>
<comment type="function">
    <text evidence="6">Forms membrane-associated dynamic filaments that are essential for cell shape determination. Acts by regulating cell wall synthesis and cell elongation, and thus cell shape. A feedback loop between cell geometry and MreB localization may maintain elongated cell shape by targeting cell wall growth to regions of negative cell wall curvature.</text>
</comment>
<evidence type="ECO:0000256" key="4">
    <source>
        <dbReference type="ARBA" id="ARBA00022960"/>
    </source>
</evidence>
<evidence type="ECO:0000256" key="6">
    <source>
        <dbReference type="HAMAP-Rule" id="MF_02207"/>
    </source>
</evidence>
<feature type="binding site" evidence="6">
    <location>
        <begin position="213"/>
        <end position="216"/>
    </location>
    <ligand>
        <name>ATP</name>
        <dbReference type="ChEBI" id="CHEBI:30616"/>
    </ligand>
</feature>
<dbReference type="SUPFAM" id="SSF53067">
    <property type="entry name" value="Actin-like ATPase domain"/>
    <property type="match status" value="2"/>
</dbReference>
<feature type="binding site" evidence="6">
    <location>
        <begin position="293"/>
        <end position="296"/>
    </location>
    <ligand>
        <name>ATP</name>
        <dbReference type="ChEBI" id="CHEBI:30616"/>
    </ligand>
</feature>
<dbReference type="PANTHER" id="PTHR42749">
    <property type="entry name" value="CELL SHAPE-DETERMINING PROTEIN MREB"/>
    <property type="match status" value="1"/>
</dbReference>
<dbReference type="NCBIfam" id="TIGR00904">
    <property type="entry name" value="mreB"/>
    <property type="match status" value="1"/>
</dbReference>